<dbReference type="GO" id="GO:0033818">
    <property type="term" value="F:beta-ketoacyl-acyl-carrier-protein synthase III activity"/>
    <property type="evidence" value="ECO:0007669"/>
    <property type="project" value="UniProtKB-EC"/>
</dbReference>
<keyword evidence="1" id="KW-0012">Acyltransferase</keyword>
<gene>
    <name evidence="1" type="primary">fabH_2</name>
    <name evidence="1" type="ORF">NCTC7878_00684</name>
</gene>
<dbReference type="EMBL" id="UAUX01000004">
    <property type="protein sequence ID" value="SPZ97292.1"/>
    <property type="molecule type" value="Genomic_DNA"/>
</dbReference>
<dbReference type="InterPro" id="IPR016039">
    <property type="entry name" value="Thiolase-like"/>
</dbReference>
<dbReference type="Proteomes" id="UP000249913">
    <property type="component" value="Unassembled WGS sequence"/>
</dbReference>
<evidence type="ECO:0000313" key="2">
    <source>
        <dbReference type="Proteomes" id="UP000249913"/>
    </source>
</evidence>
<sequence>MGSDGTGGKHLYLDKDTGKLKMNGREVFKFAVRIMGDASHV</sequence>
<dbReference type="Gene3D" id="3.40.47.10">
    <property type="match status" value="1"/>
</dbReference>
<dbReference type="EC" id="2.3.1.180" evidence="1"/>
<accession>A0A2X2JTI4</accession>
<name>A0A2X2JTI4_STAAU</name>
<dbReference type="GO" id="GO:0004315">
    <property type="term" value="F:3-oxoacyl-[acyl-carrier-protein] synthase activity"/>
    <property type="evidence" value="ECO:0007669"/>
    <property type="project" value="UniProtKB-EC"/>
</dbReference>
<dbReference type="AlphaFoldDB" id="A0A2X2JTI4"/>
<dbReference type="EC" id="2.3.1.41" evidence="1"/>
<protein>
    <submittedName>
        <fullName evidence="1">3-oxoacyl-[acyl-carrier-protein] synthase, KASIII</fullName>
        <ecNumber evidence="1">2.3.1.180</ecNumber>
        <ecNumber evidence="1">2.3.1.41</ecNumber>
    </submittedName>
</protein>
<organism evidence="1 2">
    <name type="scientific">Staphylococcus aureus</name>
    <dbReference type="NCBI Taxonomy" id="1280"/>
    <lineage>
        <taxon>Bacteria</taxon>
        <taxon>Bacillati</taxon>
        <taxon>Bacillota</taxon>
        <taxon>Bacilli</taxon>
        <taxon>Bacillales</taxon>
        <taxon>Staphylococcaceae</taxon>
        <taxon>Staphylococcus</taxon>
    </lineage>
</organism>
<evidence type="ECO:0000313" key="1">
    <source>
        <dbReference type="EMBL" id="SPZ97292.1"/>
    </source>
</evidence>
<keyword evidence="1" id="KW-0808">Transferase</keyword>
<reference evidence="1 2" key="1">
    <citation type="submission" date="2018-06" db="EMBL/GenBank/DDBJ databases">
        <authorList>
            <consortium name="Pathogen Informatics"/>
            <person name="Doyle S."/>
        </authorList>
    </citation>
    <scope>NUCLEOTIDE SEQUENCE [LARGE SCALE GENOMIC DNA]</scope>
    <source>
        <strain evidence="1 2">NCTC7878</strain>
    </source>
</reference>
<proteinExistence type="predicted"/>